<name>A0A2W5TNM5_9BACT</name>
<accession>A0A2W5TNM5</accession>
<organism evidence="1 2">
    <name type="scientific">Archangium gephyra</name>
    <dbReference type="NCBI Taxonomy" id="48"/>
    <lineage>
        <taxon>Bacteria</taxon>
        <taxon>Pseudomonadati</taxon>
        <taxon>Myxococcota</taxon>
        <taxon>Myxococcia</taxon>
        <taxon>Myxococcales</taxon>
        <taxon>Cystobacterineae</taxon>
        <taxon>Archangiaceae</taxon>
        <taxon>Archangium</taxon>
    </lineage>
</organism>
<dbReference type="Proteomes" id="UP000249061">
    <property type="component" value="Unassembled WGS sequence"/>
</dbReference>
<proteinExistence type="predicted"/>
<comment type="caution">
    <text evidence="1">The sequence shown here is derived from an EMBL/GenBank/DDBJ whole genome shotgun (WGS) entry which is preliminary data.</text>
</comment>
<evidence type="ECO:0000313" key="1">
    <source>
        <dbReference type="EMBL" id="PZR15427.1"/>
    </source>
</evidence>
<dbReference type="EMBL" id="QFQP01000005">
    <property type="protein sequence ID" value="PZR15427.1"/>
    <property type="molecule type" value="Genomic_DNA"/>
</dbReference>
<sequence>MGDMINNRMDERVDATGTGVEVMDRESGVEFHGDAKNVSGKGLLFHATMEPPVGAELDVKLGEARGAMQVTRVAPAAGGGFDVAGRLTRR</sequence>
<gene>
    <name evidence="1" type="ORF">DI536_08220</name>
</gene>
<reference evidence="1 2" key="1">
    <citation type="submission" date="2017-08" db="EMBL/GenBank/DDBJ databases">
        <title>Infants hospitalized years apart are colonized by the same room-sourced microbial strains.</title>
        <authorList>
            <person name="Brooks B."/>
            <person name="Olm M.R."/>
            <person name="Firek B.A."/>
            <person name="Baker R."/>
            <person name="Thomas B.C."/>
            <person name="Morowitz M.J."/>
            <person name="Banfield J.F."/>
        </authorList>
    </citation>
    <scope>NUCLEOTIDE SEQUENCE [LARGE SCALE GENOMIC DNA]</scope>
    <source>
        <strain evidence="1">S2_003_000_R2_14</strain>
    </source>
</reference>
<evidence type="ECO:0000313" key="2">
    <source>
        <dbReference type="Proteomes" id="UP000249061"/>
    </source>
</evidence>
<dbReference type="AlphaFoldDB" id="A0A2W5TNM5"/>
<protein>
    <recommendedName>
        <fullName evidence="3">PilZ domain-containing protein</fullName>
    </recommendedName>
</protein>
<evidence type="ECO:0008006" key="3">
    <source>
        <dbReference type="Google" id="ProtNLM"/>
    </source>
</evidence>